<organism evidence="2 3">
    <name type="scientific">Hibiscus sabdariffa</name>
    <name type="common">roselle</name>
    <dbReference type="NCBI Taxonomy" id="183260"/>
    <lineage>
        <taxon>Eukaryota</taxon>
        <taxon>Viridiplantae</taxon>
        <taxon>Streptophyta</taxon>
        <taxon>Embryophyta</taxon>
        <taxon>Tracheophyta</taxon>
        <taxon>Spermatophyta</taxon>
        <taxon>Magnoliopsida</taxon>
        <taxon>eudicotyledons</taxon>
        <taxon>Gunneridae</taxon>
        <taxon>Pentapetalae</taxon>
        <taxon>rosids</taxon>
        <taxon>malvids</taxon>
        <taxon>Malvales</taxon>
        <taxon>Malvaceae</taxon>
        <taxon>Malvoideae</taxon>
        <taxon>Hibiscus</taxon>
    </lineage>
</organism>
<protein>
    <submittedName>
        <fullName evidence="2">Uncharacterized protein</fullName>
    </submittedName>
</protein>
<evidence type="ECO:0000256" key="1">
    <source>
        <dbReference type="SAM" id="MobiDB-lite"/>
    </source>
</evidence>
<proteinExistence type="predicted"/>
<reference evidence="2 3" key="1">
    <citation type="journal article" date="2024" name="G3 (Bethesda)">
        <title>Genome assembly of Hibiscus sabdariffa L. provides insights into metabolisms of medicinal natural products.</title>
        <authorList>
            <person name="Kim T."/>
        </authorList>
    </citation>
    <scope>NUCLEOTIDE SEQUENCE [LARGE SCALE GENOMIC DNA]</scope>
    <source>
        <strain evidence="2">TK-2024</strain>
        <tissue evidence="2">Old leaves</tissue>
    </source>
</reference>
<evidence type="ECO:0000313" key="3">
    <source>
        <dbReference type="Proteomes" id="UP001472677"/>
    </source>
</evidence>
<dbReference type="Proteomes" id="UP001472677">
    <property type="component" value="Unassembled WGS sequence"/>
</dbReference>
<name>A0ABR2CVW0_9ROSI</name>
<dbReference type="EMBL" id="JBBPBM010000041">
    <property type="protein sequence ID" value="KAK8524493.1"/>
    <property type="molecule type" value="Genomic_DNA"/>
</dbReference>
<accession>A0ABR2CVW0</accession>
<comment type="caution">
    <text evidence="2">The sequence shown here is derived from an EMBL/GenBank/DDBJ whole genome shotgun (WGS) entry which is preliminary data.</text>
</comment>
<feature type="compositionally biased region" description="Basic and acidic residues" evidence="1">
    <location>
        <begin position="68"/>
        <end position="80"/>
    </location>
</feature>
<sequence length="136" mass="15785">MTWCNNPTPLAAVSSTATAIFSDPNTRGCTDHHLPFHVAITYPPKIRSKKRWPNSTLLSSTLQGIHNGDLEENKNSDERRRRERNKVAQNRQNESRFGWWNNERFQKDFSAIHQQWEAKEDGEDKLGNASILPWQQ</sequence>
<gene>
    <name evidence="2" type="ORF">V6N12_029358</name>
</gene>
<evidence type="ECO:0000313" key="2">
    <source>
        <dbReference type="EMBL" id="KAK8524493.1"/>
    </source>
</evidence>
<feature type="region of interest" description="Disordered" evidence="1">
    <location>
        <begin position="57"/>
        <end position="97"/>
    </location>
</feature>
<keyword evidence="3" id="KW-1185">Reference proteome</keyword>